<keyword evidence="3" id="KW-0067">ATP-binding</keyword>
<evidence type="ECO:0000313" key="5">
    <source>
        <dbReference type="Proteomes" id="UP000051155"/>
    </source>
</evidence>
<evidence type="ECO:0000256" key="3">
    <source>
        <dbReference type="HAMAP-Rule" id="MF_01539"/>
    </source>
</evidence>
<keyword evidence="5" id="KW-1185">Reference proteome</keyword>
<comment type="function">
    <text evidence="3">Catalyzes the formation of N(4)-acetylcytidine (ac(4)C) at the wobble position of elongator tRNA(Met), using acetate and ATP as substrates. First activates an acetate ion to form acetyladenylate (Ac-AMP) and then transfers the acetyl group to tRNA to form ac(4)C34.</text>
</comment>
<gene>
    <name evidence="3" type="primary">tmcAL</name>
    <name evidence="4" type="ORF">FD20_GL001337</name>
</gene>
<dbReference type="Gene3D" id="3.40.50.620">
    <property type="entry name" value="HUPs"/>
    <property type="match status" value="1"/>
</dbReference>
<keyword evidence="3" id="KW-0547">Nucleotide-binding</keyword>
<keyword evidence="2 3" id="KW-0819">tRNA processing</keyword>
<dbReference type="GO" id="GO:0005524">
    <property type="term" value="F:ATP binding"/>
    <property type="evidence" value="ECO:0007669"/>
    <property type="project" value="UniProtKB-KW"/>
</dbReference>
<dbReference type="AlphaFoldDB" id="A0A0R1Q1S5"/>
<dbReference type="PANTHER" id="PTHR37825">
    <property type="entry name" value="TRNA(MET) CYTIDINE ACETATE LIGASE"/>
    <property type="match status" value="1"/>
</dbReference>
<dbReference type="STRING" id="1423812.FD20_GL001337"/>
<keyword evidence="3" id="KW-0820">tRNA-binding</keyword>
<comment type="subcellular location">
    <subcellularLocation>
        <location evidence="3">Cytoplasm</location>
    </subcellularLocation>
</comment>
<name>A0A0R1Q1S5_9LACO</name>
<dbReference type="HAMAP" id="MF_01539">
    <property type="entry name" value="TmcAL"/>
    <property type="match status" value="1"/>
</dbReference>
<dbReference type="GO" id="GO:0005737">
    <property type="term" value="C:cytoplasm"/>
    <property type="evidence" value="ECO:0007669"/>
    <property type="project" value="UniProtKB-SubCell"/>
</dbReference>
<dbReference type="NCBIfam" id="NF010191">
    <property type="entry name" value="PRK13670.1"/>
    <property type="match status" value="1"/>
</dbReference>
<proteinExistence type="inferred from homology"/>
<comment type="similarity">
    <text evidence="3">Belongs to the TmcAL family.</text>
</comment>
<accession>A0A0R1Q1S5</accession>
<sequence length="382" mass="43717">MTVIGIIAEYNPFHNGHLYQIKQVRAQFSDATIIVAMSGNFLERGEPACVDKWTRAKQALSASVDLIVELPLVFCVQPADRFALGAIKILKELGVQKLFFGAEHATYNFDLMAKKTLDVHGDFAKYNESFAAAYQRAVREKLGYSVDQPNDLLGLAYAKANRKLGSPFQLMPIQRVVAGHHDLFLKEKKHIASASAIRKQLEMQSKKEIKKYVPVVTYATLANERIISWKNFWPLLQYQIKTSSLKKIGQLYDVSEGLEYRVKQQMERLPENAKFDDWIKAVKSKRYTYTRLSRLAVIILIQVTPEEVKQVDEHPYIRLLGFSGKGRLHLNKIKKNCSYPIITKVDKNNKEGLMRVDYRAGTVYSLINGMTQDLRQVPLRFE</sequence>
<feature type="binding site" evidence="3">
    <location>
        <begin position="7"/>
        <end position="20"/>
    </location>
    <ligand>
        <name>ATP</name>
        <dbReference type="ChEBI" id="CHEBI:30616"/>
    </ligand>
</feature>
<comment type="catalytic activity">
    <reaction evidence="3">
        <text>cytidine(34) in elongator tRNA(Met) + acetate + ATP = N(4)-acetylcytidine(34) in elongator tRNA(Met) + AMP + diphosphate</text>
        <dbReference type="Rhea" id="RHEA:58144"/>
        <dbReference type="Rhea" id="RHEA-COMP:10693"/>
        <dbReference type="Rhea" id="RHEA-COMP:10694"/>
        <dbReference type="ChEBI" id="CHEBI:30089"/>
        <dbReference type="ChEBI" id="CHEBI:30616"/>
        <dbReference type="ChEBI" id="CHEBI:33019"/>
        <dbReference type="ChEBI" id="CHEBI:74900"/>
        <dbReference type="ChEBI" id="CHEBI:82748"/>
        <dbReference type="ChEBI" id="CHEBI:456215"/>
    </reaction>
</comment>
<evidence type="ECO:0000256" key="2">
    <source>
        <dbReference type="ARBA" id="ARBA00022694"/>
    </source>
</evidence>
<dbReference type="PANTHER" id="PTHR37825:SF1">
    <property type="entry name" value="TRNA(MET) CYTIDINE ACETATE LIGASE"/>
    <property type="match status" value="1"/>
</dbReference>
<feature type="binding site" evidence="3">
    <location>
        <position position="150"/>
    </location>
    <ligand>
        <name>ATP</name>
        <dbReference type="ChEBI" id="CHEBI:30616"/>
    </ligand>
</feature>
<dbReference type="EMBL" id="AZEG01000003">
    <property type="protein sequence ID" value="KRL38621.1"/>
    <property type="molecule type" value="Genomic_DNA"/>
</dbReference>
<evidence type="ECO:0000256" key="1">
    <source>
        <dbReference type="ARBA" id="ARBA00022598"/>
    </source>
</evidence>
<dbReference type="GO" id="GO:0006400">
    <property type="term" value="P:tRNA modification"/>
    <property type="evidence" value="ECO:0007669"/>
    <property type="project" value="UniProtKB-UniRule"/>
</dbReference>
<organism evidence="4 5">
    <name type="scientific">Liquorilactobacillus uvarum DSM 19971</name>
    <dbReference type="NCBI Taxonomy" id="1423812"/>
    <lineage>
        <taxon>Bacteria</taxon>
        <taxon>Bacillati</taxon>
        <taxon>Bacillota</taxon>
        <taxon>Bacilli</taxon>
        <taxon>Lactobacillales</taxon>
        <taxon>Lactobacillaceae</taxon>
        <taxon>Liquorilactobacillus</taxon>
    </lineage>
</organism>
<feature type="binding site" evidence="3">
    <location>
        <position position="175"/>
    </location>
    <ligand>
        <name>ATP</name>
        <dbReference type="ChEBI" id="CHEBI:30616"/>
    </ligand>
</feature>
<dbReference type="OrthoDB" id="9769796at2"/>
<dbReference type="GO" id="GO:0000049">
    <property type="term" value="F:tRNA binding"/>
    <property type="evidence" value="ECO:0007669"/>
    <property type="project" value="UniProtKB-KW"/>
</dbReference>
<dbReference type="GO" id="GO:0016879">
    <property type="term" value="F:ligase activity, forming carbon-nitrogen bonds"/>
    <property type="evidence" value="ECO:0007669"/>
    <property type="project" value="UniProtKB-UniRule"/>
</dbReference>
<dbReference type="InterPro" id="IPR014729">
    <property type="entry name" value="Rossmann-like_a/b/a_fold"/>
</dbReference>
<dbReference type="Proteomes" id="UP000051155">
    <property type="component" value="Unassembled WGS sequence"/>
</dbReference>
<dbReference type="SUPFAM" id="SSF52374">
    <property type="entry name" value="Nucleotidylyl transferase"/>
    <property type="match status" value="1"/>
</dbReference>
<comment type="caution">
    <text evidence="4">The sequence shown here is derived from an EMBL/GenBank/DDBJ whole genome shotgun (WGS) entry which is preliminary data.</text>
</comment>
<keyword evidence="3" id="KW-0694">RNA-binding</keyword>
<dbReference type="InterPro" id="IPR008513">
    <property type="entry name" value="tRNA(Met)_cyd_acetate_ligase"/>
</dbReference>
<dbReference type="RefSeq" id="WP_057735948.1">
    <property type="nucleotide sequence ID" value="NZ_AZEG01000003.1"/>
</dbReference>
<dbReference type="EC" id="6.3.4.-" evidence="3"/>
<evidence type="ECO:0000313" key="4">
    <source>
        <dbReference type="EMBL" id="KRL38621.1"/>
    </source>
</evidence>
<dbReference type="Pfam" id="PF05636">
    <property type="entry name" value="HIGH_NTase1"/>
    <property type="match status" value="1"/>
</dbReference>
<protein>
    <recommendedName>
        <fullName evidence="3">tRNA(Met) cytidine acetate ligase</fullName>
        <ecNumber evidence="3">6.3.4.-</ecNumber>
    </recommendedName>
</protein>
<feature type="binding site" evidence="3">
    <location>
        <position position="101"/>
    </location>
    <ligand>
        <name>ATP</name>
        <dbReference type="ChEBI" id="CHEBI:30616"/>
    </ligand>
</feature>
<dbReference type="PATRIC" id="fig|1423812.3.peg.1424"/>
<reference evidence="4 5" key="1">
    <citation type="journal article" date="2015" name="Genome Announc.">
        <title>Expanding the biotechnology potential of lactobacilli through comparative genomics of 213 strains and associated genera.</title>
        <authorList>
            <person name="Sun Z."/>
            <person name="Harris H.M."/>
            <person name="McCann A."/>
            <person name="Guo C."/>
            <person name="Argimon S."/>
            <person name="Zhang W."/>
            <person name="Yang X."/>
            <person name="Jeffery I.B."/>
            <person name="Cooney J.C."/>
            <person name="Kagawa T.F."/>
            <person name="Liu W."/>
            <person name="Song Y."/>
            <person name="Salvetti E."/>
            <person name="Wrobel A."/>
            <person name="Rasinkangas P."/>
            <person name="Parkhill J."/>
            <person name="Rea M.C."/>
            <person name="O'Sullivan O."/>
            <person name="Ritari J."/>
            <person name="Douillard F.P."/>
            <person name="Paul Ross R."/>
            <person name="Yang R."/>
            <person name="Briner A.E."/>
            <person name="Felis G.E."/>
            <person name="de Vos W.M."/>
            <person name="Barrangou R."/>
            <person name="Klaenhammer T.R."/>
            <person name="Caufield P.W."/>
            <person name="Cui Y."/>
            <person name="Zhang H."/>
            <person name="O'Toole P.W."/>
        </authorList>
    </citation>
    <scope>NUCLEOTIDE SEQUENCE [LARGE SCALE GENOMIC DNA]</scope>
    <source>
        <strain evidence="4 5">DSM 19971</strain>
    </source>
</reference>
<keyword evidence="3" id="KW-0963">Cytoplasm</keyword>
<comment type="caution">
    <text evidence="3">Lacks conserved residue(s) required for the propagation of feature annotation.</text>
</comment>
<keyword evidence="1 3" id="KW-0436">Ligase</keyword>